<reference evidence="2" key="1">
    <citation type="journal article" date="2014" name="Front. Microbiol.">
        <title>High frequency of phylogenetically diverse reductive dehalogenase-homologous genes in deep subseafloor sedimentary metagenomes.</title>
        <authorList>
            <person name="Kawai M."/>
            <person name="Futagami T."/>
            <person name="Toyoda A."/>
            <person name="Takaki Y."/>
            <person name="Nishi S."/>
            <person name="Hori S."/>
            <person name="Arai W."/>
            <person name="Tsubouchi T."/>
            <person name="Morono Y."/>
            <person name="Uchiyama I."/>
            <person name="Ito T."/>
            <person name="Fujiyama A."/>
            <person name="Inagaki F."/>
            <person name="Takami H."/>
        </authorList>
    </citation>
    <scope>NUCLEOTIDE SEQUENCE</scope>
    <source>
        <strain evidence="2">Expedition CK06-06</strain>
    </source>
</reference>
<dbReference type="SUPFAM" id="SSF55608">
    <property type="entry name" value="Homing endonucleases"/>
    <property type="match status" value="1"/>
</dbReference>
<organism evidence="2">
    <name type="scientific">marine sediment metagenome</name>
    <dbReference type="NCBI Taxonomy" id="412755"/>
    <lineage>
        <taxon>unclassified sequences</taxon>
        <taxon>metagenomes</taxon>
        <taxon>ecological metagenomes</taxon>
    </lineage>
</organism>
<dbReference type="AlphaFoldDB" id="X0XTW3"/>
<evidence type="ECO:0000313" key="2">
    <source>
        <dbReference type="EMBL" id="GAG28301.1"/>
    </source>
</evidence>
<evidence type="ECO:0000259" key="1">
    <source>
        <dbReference type="Pfam" id="PF14528"/>
    </source>
</evidence>
<gene>
    <name evidence="2" type="ORF">S01H1_73075</name>
</gene>
<comment type="caution">
    <text evidence="2">The sequence shown here is derived from an EMBL/GenBank/DDBJ whole genome shotgun (WGS) entry which is preliminary data.</text>
</comment>
<feature type="domain" description="Homing endonuclease LAGLIDADG" evidence="1">
    <location>
        <begin position="34"/>
        <end position="94"/>
    </location>
</feature>
<feature type="non-terminal residue" evidence="2">
    <location>
        <position position="1"/>
    </location>
</feature>
<protein>
    <recommendedName>
        <fullName evidence="1">Homing endonuclease LAGLIDADG domain-containing protein</fullName>
    </recommendedName>
</protein>
<accession>X0XTW3</accession>
<dbReference type="InterPro" id="IPR004860">
    <property type="entry name" value="LAGLIDADG_dom"/>
</dbReference>
<dbReference type="InterPro" id="IPR027434">
    <property type="entry name" value="Homing_endonucl"/>
</dbReference>
<dbReference type="Gene3D" id="3.10.28.10">
    <property type="entry name" value="Homing endonucleases"/>
    <property type="match status" value="1"/>
</dbReference>
<name>X0XTW3_9ZZZZ</name>
<sequence length="142" mass="16605">HITIRYYNKLIKAFFDNFEKWFKNNISKFDKQTQGGYVKGLIDSEGTVYSSGRSVILMQDYSILDFASNILGNLNIKYNYTKRNNQYLSRLAIYGPATEMIKYCCPIHNGKRYKIENAPHILGRARVPQQRLTQGKVYKIYT</sequence>
<dbReference type="Pfam" id="PF14528">
    <property type="entry name" value="LAGLIDADG_3"/>
    <property type="match status" value="1"/>
</dbReference>
<dbReference type="GO" id="GO:0004519">
    <property type="term" value="F:endonuclease activity"/>
    <property type="evidence" value="ECO:0007669"/>
    <property type="project" value="InterPro"/>
</dbReference>
<dbReference type="EMBL" id="BARS01048802">
    <property type="protein sequence ID" value="GAG28301.1"/>
    <property type="molecule type" value="Genomic_DNA"/>
</dbReference>
<proteinExistence type="predicted"/>